<reference evidence="2 3" key="1">
    <citation type="submission" date="2021-06" db="EMBL/GenBank/DDBJ databases">
        <title>Caerostris extrusa draft genome.</title>
        <authorList>
            <person name="Kono N."/>
            <person name="Arakawa K."/>
        </authorList>
    </citation>
    <scope>NUCLEOTIDE SEQUENCE [LARGE SCALE GENOMIC DNA]</scope>
</reference>
<gene>
    <name evidence="2" type="ORF">CEXT_603421</name>
</gene>
<keyword evidence="1" id="KW-0812">Transmembrane</keyword>
<comment type="caution">
    <text evidence="2">The sequence shown here is derived from an EMBL/GenBank/DDBJ whole genome shotgun (WGS) entry which is preliminary data.</text>
</comment>
<evidence type="ECO:0000313" key="3">
    <source>
        <dbReference type="Proteomes" id="UP001054945"/>
    </source>
</evidence>
<organism evidence="2 3">
    <name type="scientific">Caerostris extrusa</name>
    <name type="common">Bark spider</name>
    <name type="synonym">Caerostris bankana</name>
    <dbReference type="NCBI Taxonomy" id="172846"/>
    <lineage>
        <taxon>Eukaryota</taxon>
        <taxon>Metazoa</taxon>
        <taxon>Ecdysozoa</taxon>
        <taxon>Arthropoda</taxon>
        <taxon>Chelicerata</taxon>
        <taxon>Arachnida</taxon>
        <taxon>Araneae</taxon>
        <taxon>Araneomorphae</taxon>
        <taxon>Entelegynae</taxon>
        <taxon>Araneoidea</taxon>
        <taxon>Araneidae</taxon>
        <taxon>Caerostris</taxon>
    </lineage>
</organism>
<accession>A0AAV4PVE0</accession>
<keyword evidence="3" id="KW-1185">Reference proteome</keyword>
<evidence type="ECO:0000313" key="2">
    <source>
        <dbReference type="EMBL" id="GIY00224.1"/>
    </source>
</evidence>
<dbReference type="AlphaFoldDB" id="A0AAV4PVE0"/>
<dbReference type="EMBL" id="BPLR01005157">
    <property type="protein sequence ID" value="GIY00224.1"/>
    <property type="molecule type" value="Genomic_DNA"/>
</dbReference>
<keyword evidence="1" id="KW-0472">Membrane</keyword>
<evidence type="ECO:0000256" key="1">
    <source>
        <dbReference type="SAM" id="Phobius"/>
    </source>
</evidence>
<protein>
    <submittedName>
        <fullName evidence="2">Uncharacterized protein</fullName>
    </submittedName>
</protein>
<feature type="transmembrane region" description="Helical" evidence="1">
    <location>
        <begin position="6"/>
        <end position="28"/>
    </location>
</feature>
<keyword evidence="1" id="KW-1133">Transmembrane helix</keyword>
<name>A0AAV4PVE0_CAEEX</name>
<dbReference type="Proteomes" id="UP001054945">
    <property type="component" value="Unassembled WGS sequence"/>
</dbReference>
<proteinExistence type="predicted"/>
<sequence>MPGLKVVIYGALCLRVMKGTLVLGLGMLSRLGGSRNFSFSSTSRLFLERSFSRLENKRVLGFKAPFAELNLNHTPKTISGKSPITLGIKFYSRFVTLTPDF</sequence>